<evidence type="ECO:0000313" key="3">
    <source>
        <dbReference type="Proteomes" id="UP001054837"/>
    </source>
</evidence>
<dbReference type="Proteomes" id="UP001054837">
    <property type="component" value="Unassembled WGS sequence"/>
</dbReference>
<organism evidence="2 3">
    <name type="scientific">Caerostris darwini</name>
    <dbReference type="NCBI Taxonomy" id="1538125"/>
    <lineage>
        <taxon>Eukaryota</taxon>
        <taxon>Metazoa</taxon>
        <taxon>Ecdysozoa</taxon>
        <taxon>Arthropoda</taxon>
        <taxon>Chelicerata</taxon>
        <taxon>Arachnida</taxon>
        <taxon>Araneae</taxon>
        <taxon>Araneomorphae</taxon>
        <taxon>Entelegynae</taxon>
        <taxon>Araneoidea</taxon>
        <taxon>Araneidae</taxon>
        <taxon>Caerostris</taxon>
    </lineage>
</organism>
<accession>A0AAV4TRF2</accession>
<feature type="compositionally biased region" description="Basic residues" evidence="1">
    <location>
        <begin position="1"/>
        <end position="12"/>
    </location>
</feature>
<evidence type="ECO:0000313" key="2">
    <source>
        <dbReference type="EMBL" id="GIY48026.1"/>
    </source>
</evidence>
<dbReference type="EMBL" id="BPLQ01010055">
    <property type="protein sequence ID" value="GIY48026.1"/>
    <property type="molecule type" value="Genomic_DNA"/>
</dbReference>
<protein>
    <submittedName>
        <fullName evidence="2">Uncharacterized protein</fullName>
    </submittedName>
</protein>
<comment type="caution">
    <text evidence="2">The sequence shown here is derived from an EMBL/GenBank/DDBJ whole genome shotgun (WGS) entry which is preliminary data.</text>
</comment>
<proteinExistence type="predicted"/>
<keyword evidence="3" id="KW-1185">Reference proteome</keyword>
<gene>
    <name evidence="2" type="ORF">CDAR_458241</name>
</gene>
<name>A0AAV4TRF2_9ARAC</name>
<dbReference type="AlphaFoldDB" id="A0AAV4TRF2"/>
<feature type="region of interest" description="Disordered" evidence="1">
    <location>
        <begin position="1"/>
        <end position="36"/>
    </location>
</feature>
<reference evidence="2 3" key="1">
    <citation type="submission" date="2021-06" db="EMBL/GenBank/DDBJ databases">
        <title>Caerostris darwini draft genome.</title>
        <authorList>
            <person name="Kono N."/>
            <person name="Arakawa K."/>
        </authorList>
    </citation>
    <scope>NUCLEOTIDE SEQUENCE [LARGE SCALE GENOMIC DNA]</scope>
</reference>
<evidence type="ECO:0000256" key="1">
    <source>
        <dbReference type="SAM" id="MobiDB-lite"/>
    </source>
</evidence>
<sequence length="124" mass="14182">MRRKKKHQRKVHTAGECANRPLSARGLTSCPHPPRSSQTIDAILIRSPANSFFASRCGITCSLREEGWSGSGRRGRRKYTKKVQNSNFGTLFQRVKISFYGMLRASKGWKSDYLTFRVGVRRDF</sequence>